<evidence type="ECO:0000313" key="3">
    <source>
        <dbReference type="Proteomes" id="UP000182126"/>
    </source>
</evidence>
<evidence type="ECO:0000256" key="1">
    <source>
        <dbReference type="SAM" id="MobiDB-lite"/>
    </source>
</evidence>
<evidence type="ECO:0000313" key="2">
    <source>
        <dbReference type="EMBL" id="SDS15415.1"/>
    </source>
</evidence>
<dbReference type="AlphaFoldDB" id="A0A1H1PW52"/>
<feature type="region of interest" description="Disordered" evidence="1">
    <location>
        <begin position="1"/>
        <end position="20"/>
    </location>
</feature>
<proteinExistence type="predicted"/>
<dbReference type="GeneID" id="36300591"/>
<dbReference type="RefSeq" id="WP_060921861.1">
    <property type="nucleotide sequence ID" value="NZ_LT629770.1"/>
</dbReference>
<reference evidence="2 3" key="1">
    <citation type="submission" date="2016-10" db="EMBL/GenBank/DDBJ databases">
        <authorList>
            <person name="de Groot N.N."/>
        </authorList>
    </citation>
    <scope>NUCLEOTIDE SEQUENCE [LARGE SCALE GENOMIC DNA]</scope>
    <source>
        <strain evidence="2 3">DSM 15019</strain>
    </source>
</reference>
<dbReference type="EMBL" id="LT629770">
    <property type="protein sequence ID" value="SDS15415.1"/>
    <property type="molecule type" value="Genomic_DNA"/>
</dbReference>
<name>A0A1H1PW52_9MICO</name>
<gene>
    <name evidence="2" type="ORF">SAMN04489809_1208</name>
</gene>
<dbReference type="Proteomes" id="UP000182126">
    <property type="component" value="Chromosome I"/>
</dbReference>
<accession>A0A1H1PW52</accession>
<sequence>MSLDPFEPVPIGDDAPALAPGQEWVIPADRPLDRLIVQSIPDDAPPLVREGLARRRIQAIEGECPCGGPMVWADQLDDDQLARVRALGLLDGHTVHGVHFGDCPGGDRVLVPALAAWHAESDA</sequence>
<organism evidence="2 3">
    <name type="scientific">Microbacterium paraoxydans</name>
    <dbReference type="NCBI Taxonomy" id="199592"/>
    <lineage>
        <taxon>Bacteria</taxon>
        <taxon>Bacillati</taxon>
        <taxon>Actinomycetota</taxon>
        <taxon>Actinomycetes</taxon>
        <taxon>Micrococcales</taxon>
        <taxon>Microbacteriaceae</taxon>
        <taxon>Microbacterium</taxon>
    </lineage>
</organism>
<protein>
    <submittedName>
        <fullName evidence="2">Uncharacterized protein</fullName>
    </submittedName>
</protein>